<keyword evidence="4" id="KW-0969">Cilium</keyword>
<feature type="domain" description="ABC1 atypical kinase-like" evidence="7">
    <location>
        <begin position="180"/>
        <end position="425"/>
    </location>
</feature>
<evidence type="ECO:0000256" key="1">
    <source>
        <dbReference type="ARBA" id="ARBA00004138"/>
    </source>
</evidence>
<evidence type="ECO:0000259" key="7">
    <source>
        <dbReference type="Pfam" id="PF03109"/>
    </source>
</evidence>
<comment type="subcellular location">
    <subcellularLocation>
        <location evidence="1">Cell projection</location>
        <location evidence="1">Cilium</location>
    </subcellularLocation>
    <subcellularLocation>
        <location evidence="2">Cytoplasm</location>
    </subcellularLocation>
</comment>
<organism evidence="9 10">
    <name type="scientific">Symbiodinium natans</name>
    <dbReference type="NCBI Taxonomy" id="878477"/>
    <lineage>
        <taxon>Eukaryota</taxon>
        <taxon>Sar</taxon>
        <taxon>Alveolata</taxon>
        <taxon>Dinophyceae</taxon>
        <taxon>Suessiales</taxon>
        <taxon>Symbiodiniaceae</taxon>
        <taxon>Symbiodinium</taxon>
    </lineage>
</organism>
<keyword evidence="5" id="KW-0966">Cell projection</keyword>
<sequence>MMQAGSTPERIRSRTRWSQLRPRTLCALAFTVGSAVAGVAAFCGPRNDIRQALARPQREVAVHRPATATRPAEGSILDRPPQVLAEDALKLLQEVGEVAASTGMEMGLRRGLQAAQAAAATAAEVARKPPAELDEAFVAQVLRKLFERLGSTYVKLGQFIASSPTVFPAPYVKEFQSCLDSTSTVSFVEVKRIIERELGRPLRDVFAYVDPTPLASASIAQVHTGRLRDGSEVVVKVQKPGIEEVLKTDLGVVYLAARILEFINPDLNIRGSLADIASDLRQSMLGELDFREEQKNLDVYRDFLQENGLTAIAVAPKPHPEASSRRVLTMERLAGVPLVDLEGIKKYTPDPEATLVNALNVWALSVQKCEFFHADVHAGNLLVLEDGRIGFIDFGIVGRLSPQMATGIDKLNTALAASDARGMANALISMGATVGEVDEEAFAADIENLISSLGSTLDNTTDMAVDESKIQDVVLDIAQVAGNNGLKLPREFGLLIKQSLYFDRYTKLLAPDLNMMSDDRIANFGQEKGHWVAAVFVKRLGLRSPSWVAPIAQFVDEQCIIFEDEEENKLEYTECHNEFRQLIDNLLAAHLLELDVTNEQFEQFCQSGLSTNSTLHRVLVEQLLAVDDFLIFKAMMTKRNGDLYREAQRRVDAGQLDEEDFQETTVVDDEEEVLGDLGKMTVEASLVADEWKLYEDQLFQALDESQKEDDELLRQRQKEEDDLERALVLSLQMEEERMHTLAGEAAHASPSSSSTAGQESVPPPPVPPPPSEAASATVESAAVPAAAQLSASSLGPLRLRTGQASPAARDARGAYDRLSPRGMGAQELDA</sequence>
<feature type="region of interest" description="Disordered" evidence="6">
    <location>
        <begin position="60"/>
        <end position="79"/>
    </location>
</feature>
<evidence type="ECO:0000256" key="3">
    <source>
        <dbReference type="ARBA" id="ARBA00022490"/>
    </source>
</evidence>
<feature type="compositionally biased region" description="Low complexity" evidence="6">
    <location>
        <begin position="772"/>
        <end position="796"/>
    </location>
</feature>
<dbReference type="PROSITE" id="PS50330">
    <property type="entry name" value="UIM"/>
    <property type="match status" value="1"/>
</dbReference>
<feature type="domain" description="BART" evidence="8">
    <location>
        <begin position="542"/>
        <end position="642"/>
    </location>
</feature>
<dbReference type="InterPro" id="IPR011009">
    <property type="entry name" value="Kinase-like_dom_sf"/>
</dbReference>
<dbReference type="InterPro" id="IPR023379">
    <property type="entry name" value="BART_dom"/>
</dbReference>
<keyword evidence="3" id="KW-0963">Cytoplasm</keyword>
<evidence type="ECO:0000256" key="2">
    <source>
        <dbReference type="ARBA" id="ARBA00004496"/>
    </source>
</evidence>
<dbReference type="PANTHER" id="PTHR43173:SF22">
    <property type="entry name" value="OS07G0227800 PROTEIN"/>
    <property type="match status" value="1"/>
</dbReference>
<evidence type="ECO:0000256" key="6">
    <source>
        <dbReference type="SAM" id="MobiDB-lite"/>
    </source>
</evidence>
<reference evidence="9" key="1">
    <citation type="submission" date="2021-02" db="EMBL/GenBank/DDBJ databases">
        <authorList>
            <person name="Dougan E. K."/>
            <person name="Rhodes N."/>
            <person name="Thang M."/>
            <person name="Chan C."/>
        </authorList>
    </citation>
    <scope>NUCLEOTIDE SEQUENCE</scope>
</reference>
<evidence type="ECO:0000256" key="4">
    <source>
        <dbReference type="ARBA" id="ARBA00023069"/>
    </source>
</evidence>
<gene>
    <name evidence="9" type="ORF">SNAT2548_LOCUS20889</name>
</gene>
<dbReference type="Pfam" id="PF11527">
    <property type="entry name" value="ARL2_Bind_BART"/>
    <property type="match status" value="1"/>
</dbReference>
<dbReference type="Pfam" id="PF03109">
    <property type="entry name" value="ABC1"/>
    <property type="match status" value="1"/>
</dbReference>
<dbReference type="Proteomes" id="UP000604046">
    <property type="component" value="Unassembled WGS sequence"/>
</dbReference>
<evidence type="ECO:0000256" key="5">
    <source>
        <dbReference type="ARBA" id="ARBA00023273"/>
    </source>
</evidence>
<dbReference type="GO" id="GO:0005929">
    <property type="term" value="C:cilium"/>
    <property type="evidence" value="ECO:0007669"/>
    <property type="project" value="UniProtKB-SubCell"/>
</dbReference>
<accession>A0A812Q9Q2</accession>
<proteinExistence type="predicted"/>
<keyword evidence="10" id="KW-1185">Reference proteome</keyword>
<feature type="compositionally biased region" description="Pro residues" evidence="6">
    <location>
        <begin position="761"/>
        <end position="771"/>
    </location>
</feature>
<feature type="compositionally biased region" description="Basic and acidic residues" evidence="6">
    <location>
        <begin position="809"/>
        <end position="819"/>
    </location>
</feature>
<name>A0A812Q9Q2_9DINO</name>
<dbReference type="InterPro" id="IPR051130">
    <property type="entry name" value="Mito_struct-func_regulator"/>
</dbReference>
<dbReference type="GO" id="GO:0005737">
    <property type="term" value="C:cytoplasm"/>
    <property type="evidence" value="ECO:0007669"/>
    <property type="project" value="UniProtKB-SubCell"/>
</dbReference>
<dbReference type="AlphaFoldDB" id="A0A812Q9Q2"/>
<dbReference type="OrthoDB" id="418525at2759"/>
<dbReference type="CDD" id="cd05121">
    <property type="entry name" value="ABC1_ADCK3-like"/>
    <property type="match status" value="1"/>
</dbReference>
<dbReference type="SUPFAM" id="SSF56112">
    <property type="entry name" value="Protein kinase-like (PK-like)"/>
    <property type="match status" value="1"/>
</dbReference>
<feature type="compositionally biased region" description="Low complexity" evidence="6">
    <location>
        <begin position="742"/>
        <end position="760"/>
    </location>
</feature>
<dbReference type="Gene3D" id="1.20.1520.10">
    <property type="entry name" value="ADP-ribosylation factor-like 2-binding protein, domain"/>
    <property type="match status" value="1"/>
</dbReference>
<dbReference type="InterPro" id="IPR003903">
    <property type="entry name" value="UIM_dom"/>
</dbReference>
<dbReference type="InterPro" id="IPR004147">
    <property type="entry name" value="ABC1_dom"/>
</dbReference>
<feature type="region of interest" description="Disordered" evidence="6">
    <location>
        <begin position="740"/>
        <end position="830"/>
    </location>
</feature>
<dbReference type="EMBL" id="CAJNDS010002228">
    <property type="protein sequence ID" value="CAE7382799.1"/>
    <property type="molecule type" value="Genomic_DNA"/>
</dbReference>
<dbReference type="InterPro" id="IPR042541">
    <property type="entry name" value="BART_sf"/>
</dbReference>
<protein>
    <recommendedName>
        <fullName evidence="11">Coiled-coil domain-containing protein 104</fullName>
    </recommendedName>
</protein>
<evidence type="ECO:0000313" key="10">
    <source>
        <dbReference type="Proteomes" id="UP000604046"/>
    </source>
</evidence>
<evidence type="ECO:0000259" key="8">
    <source>
        <dbReference type="Pfam" id="PF11527"/>
    </source>
</evidence>
<evidence type="ECO:0000313" key="9">
    <source>
        <dbReference type="EMBL" id="CAE7382799.1"/>
    </source>
</evidence>
<evidence type="ECO:0008006" key="11">
    <source>
        <dbReference type="Google" id="ProtNLM"/>
    </source>
</evidence>
<comment type="caution">
    <text evidence="9">The sequence shown here is derived from an EMBL/GenBank/DDBJ whole genome shotgun (WGS) entry which is preliminary data.</text>
</comment>
<dbReference type="PANTHER" id="PTHR43173">
    <property type="entry name" value="ABC1 FAMILY PROTEIN"/>
    <property type="match status" value="1"/>
</dbReference>